<feature type="region of interest" description="Disordered" evidence="1">
    <location>
        <begin position="15"/>
        <end position="35"/>
    </location>
</feature>
<dbReference type="Proteomes" id="UP000253250">
    <property type="component" value="Unassembled WGS sequence"/>
</dbReference>
<dbReference type="OrthoDB" id="598110at2"/>
<protein>
    <submittedName>
        <fullName evidence="2">Uncharacterized protein</fullName>
    </submittedName>
</protein>
<reference evidence="2 3" key="1">
    <citation type="submission" date="2018-02" db="EMBL/GenBank/DDBJ databases">
        <title>Insights into the biology of acidophilic members of the Acidiferrobacteraceae family derived from comparative genomic analyses.</title>
        <authorList>
            <person name="Issotta F."/>
            <person name="Thyssen C."/>
            <person name="Mena C."/>
            <person name="Moya A."/>
            <person name="Bellenberg S."/>
            <person name="Sproer C."/>
            <person name="Covarrubias P.C."/>
            <person name="Sand W."/>
            <person name="Quatrini R."/>
            <person name="Vera M."/>
        </authorList>
    </citation>
    <scope>NUCLEOTIDE SEQUENCE [LARGE SCALE GENOMIC DNA]</scope>
    <source>
        <strain evidence="3">m-1</strain>
    </source>
</reference>
<dbReference type="AlphaFoldDB" id="A0A368HFK8"/>
<name>A0A368HFK8_9GAMM</name>
<evidence type="ECO:0000313" key="3">
    <source>
        <dbReference type="Proteomes" id="UP000253250"/>
    </source>
</evidence>
<evidence type="ECO:0000313" key="2">
    <source>
        <dbReference type="EMBL" id="RCN57224.1"/>
    </source>
</evidence>
<organism evidence="2 3">
    <name type="scientific">Acidiferrobacter thiooxydans</name>
    <dbReference type="NCBI Taxonomy" id="163359"/>
    <lineage>
        <taxon>Bacteria</taxon>
        <taxon>Pseudomonadati</taxon>
        <taxon>Pseudomonadota</taxon>
        <taxon>Gammaproteobacteria</taxon>
        <taxon>Acidiferrobacterales</taxon>
        <taxon>Acidiferrobacteraceae</taxon>
        <taxon>Acidiferrobacter</taxon>
    </lineage>
</organism>
<evidence type="ECO:0000256" key="1">
    <source>
        <dbReference type="SAM" id="MobiDB-lite"/>
    </source>
</evidence>
<sequence length="126" mass="13837">MREADRGVWEGLAQRARYGGNPDHKKNPGDFGLTPPSGARLGKSLCDDADIVSRAEALEYLQKGLRRGFVSERLCGEWPQNVWAVSDAGVPLEAQLENRETGTCHGYPLCGSDPLAKEILSRWEAL</sequence>
<gene>
    <name evidence="2" type="ORF">C4900_12820</name>
</gene>
<dbReference type="EMBL" id="PSYR01000002">
    <property type="protein sequence ID" value="RCN57224.1"/>
    <property type="molecule type" value="Genomic_DNA"/>
</dbReference>
<proteinExistence type="predicted"/>
<accession>A0A368HFK8</accession>
<comment type="caution">
    <text evidence="2">The sequence shown here is derived from an EMBL/GenBank/DDBJ whole genome shotgun (WGS) entry which is preliminary data.</text>
</comment>
<keyword evidence="3" id="KW-1185">Reference proteome</keyword>